<dbReference type="PANTHER" id="PTHR24198">
    <property type="entry name" value="ANKYRIN REPEAT AND PROTEIN KINASE DOMAIN-CONTAINING PROTEIN"/>
    <property type="match status" value="1"/>
</dbReference>
<feature type="repeat" description="ANK" evidence="3">
    <location>
        <begin position="719"/>
        <end position="752"/>
    </location>
</feature>
<proteinExistence type="predicted"/>
<evidence type="ECO:0000256" key="2">
    <source>
        <dbReference type="ARBA" id="ARBA00023043"/>
    </source>
</evidence>
<dbReference type="InterPro" id="IPR008271">
    <property type="entry name" value="Ser/Thr_kinase_AS"/>
</dbReference>
<dbReference type="Gene3D" id="1.25.40.20">
    <property type="entry name" value="Ankyrin repeat-containing domain"/>
    <property type="match status" value="3"/>
</dbReference>
<dbReference type="Gene3D" id="3.30.200.20">
    <property type="entry name" value="Phosphorylase Kinase, domain 1"/>
    <property type="match status" value="1"/>
</dbReference>
<dbReference type="InterPro" id="IPR002110">
    <property type="entry name" value="Ankyrin_rpt"/>
</dbReference>
<keyword evidence="6" id="KW-1185">Reference proteome</keyword>
<gene>
    <name evidence="5" type="ORF">FSARC_14421</name>
</gene>
<dbReference type="InterPro" id="IPR036770">
    <property type="entry name" value="Ankyrin_rpt-contain_sf"/>
</dbReference>
<dbReference type="GO" id="GO:0004672">
    <property type="term" value="F:protein kinase activity"/>
    <property type="evidence" value="ECO:0007669"/>
    <property type="project" value="InterPro"/>
</dbReference>
<reference evidence="5" key="2">
    <citation type="submission" date="2020-05" db="EMBL/GenBank/DDBJ databases">
        <authorList>
            <person name="Kim H.-S."/>
            <person name="Proctor R.H."/>
            <person name="Brown D.W."/>
        </authorList>
    </citation>
    <scope>NUCLEOTIDE SEQUENCE</scope>
    <source>
        <strain evidence="5">NRRL 20472</strain>
    </source>
</reference>
<dbReference type="SMART" id="SM00220">
    <property type="entry name" value="S_TKc"/>
    <property type="match status" value="1"/>
</dbReference>
<feature type="domain" description="Protein kinase" evidence="4">
    <location>
        <begin position="119"/>
        <end position="421"/>
    </location>
</feature>
<dbReference type="OrthoDB" id="4062651at2759"/>
<dbReference type="Proteomes" id="UP000622797">
    <property type="component" value="Unassembled WGS sequence"/>
</dbReference>
<name>A0A8H4STJ1_9HYPO</name>
<dbReference type="SUPFAM" id="SSF48403">
    <property type="entry name" value="Ankyrin repeat"/>
    <property type="match status" value="1"/>
</dbReference>
<dbReference type="InterPro" id="IPR000719">
    <property type="entry name" value="Prot_kinase_dom"/>
</dbReference>
<reference evidence="5" key="1">
    <citation type="journal article" date="2020" name="BMC Genomics">
        <title>Correction to: Identification and distribution of gene clusters required for synthesis of sphingolipid metabolism inhibitors in diverse species of the filamentous fungus Fusarium.</title>
        <authorList>
            <person name="Kim H.S."/>
            <person name="Lohmar J.M."/>
            <person name="Busman M."/>
            <person name="Brown D.W."/>
            <person name="Naumann T.A."/>
            <person name="Divon H.H."/>
            <person name="Lysoe E."/>
            <person name="Uhlig S."/>
            <person name="Proctor R.H."/>
        </authorList>
    </citation>
    <scope>NUCLEOTIDE SEQUENCE</scope>
    <source>
        <strain evidence="5">NRRL 20472</strain>
    </source>
</reference>
<keyword evidence="2 3" id="KW-0040">ANK repeat</keyword>
<dbReference type="Gene3D" id="1.10.510.10">
    <property type="entry name" value="Transferase(Phosphotransferase) domain 1"/>
    <property type="match status" value="1"/>
</dbReference>
<organism evidence="5 6">
    <name type="scientific">Fusarium sarcochroum</name>
    <dbReference type="NCBI Taxonomy" id="1208366"/>
    <lineage>
        <taxon>Eukaryota</taxon>
        <taxon>Fungi</taxon>
        <taxon>Dikarya</taxon>
        <taxon>Ascomycota</taxon>
        <taxon>Pezizomycotina</taxon>
        <taxon>Sordariomycetes</taxon>
        <taxon>Hypocreomycetidae</taxon>
        <taxon>Hypocreales</taxon>
        <taxon>Nectriaceae</taxon>
        <taxon>Fusarium</taxon>
        <taxon>Fusarium lateritium species complex</taxon>
    </lineage>
</organism>
<dbReference type="SMART" id="SM00248">
    <property type="entry name" value="ANK"/>
    <property type="match status" value="10"/>
</dbReference>
<evidence type="ECO:0000313" key="6">
    <source>
        <dbReference type="Proteomes" id="UP000622797"/>
    </source>
</evidence>
<evidence type="ECO:0000256" key="3">
    <source>
        <dbReference type="PROSITE-ProRule" id="PRU00023"/>
    </source>
</evidence>
<sequence>MVCSLPSIRRIRLWFKPVSLKKSLPQIILKYQVVPSILLRNLFMASESSNKACSLGSSARYMSSGQAIWSSGSQHVDLSSIVKDSLGSIASTKPFVDYDSLVRYVSDADIEIVPITKLQITGIKLGAGAYMTVYRGSCIERFGERSLAIKMIDIPLPRGNSELPQFTDEWMHQLAIVSLEVRVLSNGLLRTHPNIVRLLGISFLEVCDPTNNTSNVEFLKPILLLEEAHQEYPTLERFYEFAKARGQTISTDTKVALWSGVADALSAVHIAGVVHGDVKPANVLIFENPSTGELVAKLSDFGGCHAEDDSDVTTQFELLGTEYWNAPEAYDSDHTQHRSKFRDIYSFGLLGFYILFESYPFGDPGPRSSHQNEALRLFKSDWKALSSYVITRLRRLWPHVMTKEALEHLRSLPRVTDHDSMMARLIAYRDLVQTGDIEIGVRTAPSTTTGLFGIRISKKLDYRPFTMTLAMTLFIHNKTETRDLHGLLGSLPIFLNEENTAMRLSYFCGSEGWQYMLEQIVENTLTPWQLGSQARDVPESLRRILIAEYEERLDNSTSNERIRCLEALGSLNVDNYRKFISYNFQAAQIGSMAARAFLAKIGPGHAANPNEWLQEIARWKLETALSGMPQLDTFQSQLEETCPSLLKVEEILTPLTYSPKDFHLMNERDHDCSLWIFDLTQPPPQPAMSALQAIVGNDNSGLHQAVKNDTSVLNERFGDGDTLLHVAAELDRTKMLVTLVNEYGMDVDLQNSDFITPLVTAAVHDCHDALDVLLNLRAEYKRLLSGRVTSYLANISRNGMIRRLIELFDGLKQEWPVLSGMNRPCPSIAELLDGSFSFYDDQIPETEPSFTPIFAAILGNNLSSLEELLRFGCSHDVWAKFTAPSQVRLAPIHLACQLRPLHLAILLHYGADVNLETADELRQSPIHFVCTATKQPSYDYPRSRLDSGNPSISLPVISSLRLCMLQLLVRYGLTNFDARDALGKTALHHCVQLQGCLPVIQALIQDFQADLQIQDVALCTPLHLCVATAEQDQAYLDILLSNMSIHDIDTLNIQLVTPLMLAVSRQRGKHSINICKCLILRGSLLHLQSRSGETILHLAIHEPGDYELFLYLYQEIGKIDLLLALSRLVDVHGRTFVHGMARSKSLRIRHHLRYLPSEILRELINQPDLDGFTLLHEAILADDPELVRFLLENGADVDQPTIYDASPLCIALGSGHFKVVELLEQRAGLASTDRDTLAHGHYAKAIGKREEREDTRTQNVSKQVIADIEGRRQTLLATRSQDDAKQDPCRGVRVA</sequence>
<accession>A0A8H4STJ1</accession>
<dbReference type="Pfam" id="PF12796">
    <property type="entry name" value="Ank_2"/>
    <property type="match status" value="1"/>
</dbReference>
<evidence type="ECO:0000259" key="4">
    <source>
        <dbReference type="PROSITE" id="PS50011"/>
    </source>
</evidence>
<dbReference type="PANTHER" id="PTHR24198:SF165">
    <property type="entry name" value="ANKYRIN REPEAT-CONTAINING PROTEIN-RELATED"/>
    <property type="match status" value="1"/>
</dbReference>
<dbReference type="SUPFAM" id="SSF56112">
    <property type="entry name" value="Protein kinase-like (PK-like)"/>
    <property type="match status" value="1"/>
</dbReference>
<protein>
    <recommendedName>
        <fullName evidence="4">Protein kinase domain-containing protein</fullName>
    </recommendedName>
</protein>
<dbReference type="PROSITE" id="PS50011">
    <property type="entry name" value="PROTEIN_KINASE_DOM"/>
    <property type="match status" value="1"/>
</dbReference>
<dbReference type="PROSITE" id="PS50297">
    <property type="entry name" value="ANK_REP_REGION"/>
    <property type="match status" value="2"/>
</dbReference>
<keyword evidence="1" id="KW-0677">Repeat</keyword>
<dbReference type="EMBL" id="JABEXW010001233">
    <property type="protein sequence ID" value="KAF4945478.1"/>
    <property type="molecule type" value="Genomic_DNA"/>
</dbReference>
<dbReference type="InterPro" id="IPR011009">
    <property type="entry name" value="Kinase-like_dom_sf"/>
</dbReference>
<dbReference type="PROSITE" id="PS00108">
    <property type="entry name" value="PROTEIN_KINASE_ST"/>
    <property type="match status" value="1"/>
</dbReference>
<dbReference type="Pfam" id="PF00069">
    <property type="entry name" value="Pkinase"/>
    <property type="match status" value="1"/>
</dbReference>
<dbReference type="GO" id="GO:0005524">
    <property type="term" value="F:ATP binding"/>
    <property type="evidence" value="ECO:0007669"/>
    <property type="project" value="InterPro"/>
</dbReference>
<evidence type="ECO:0000313" key="5">
    <source>
        <dbReference type="EMBL" id="KAF4945478.1"/>
    </source>
</evidence>
<comment type="caution">
    <text evidence="5">The sequence shown here is derived from an EMBL/GenBank/DDBJ whole genome shotgun (WGS) entry which is preliminary data.</text>
</comment>
<dbReference type="Pfam" id="PF00023">
    <property type="entry name" value="Ank"/>
    <property type="match status" value="2"/>
</dbReference>
<dbReference type="PROSITE" id="PS50088">
    <property type="entry name" value="ANK_REPEAT"/>
    <property type="match status" value="2"/>
</dbReference>
<feature type="repeat" description="ANK" evidence="3">
    <location>
        <begin position="1170"/>
        <end position="1202"/>
    </location>
</feature>
<evidence type="ECO:0000256" key="1">
    <source>
        <dbReference type="ARBA" id="ARBA00022737"/>
    </source>
</evidence>